<protein>
    <submittedName>
        <fullName evidence="2">Uncharacterized protein</fullName>
    </submittedName>
</protein>
<feature type="compositionally biased region" description="Polar residues" evidence="1">
    <location>
        <begin position="274"/>
        <end position="283"/>
    </location>
</feature>
<evidence type="ECO:0000256" key="1">
    <source>
        <dbReference type="SAM" id="MobiDB-lite"/>
    </source>
</evidence>
<comment type="caution">
    <text evidence="2">The sequence shown here is derived from an EMBL/GenBank/DDBJ whole genome shotgun (WGS) entry which is preliminary data.</text>
</comment>
<organism evidence="2 3">
    <name type="scientific">Alteripontixanthobacter maritimus</name>
    <dbReference type="NCBI Taxonomy" id="2161824"/>
    <lineage>
        <taxon>Bacteria</taxon>
        <taxon>Pseudomonadati</taxon>
        <taxon>Pseudomonadota</taxon>
        <taxon>Alphaproteobacteria</taxon>
        <taxon>Sphingomonadales</taxon>
        <taxon>Erythrobacteraceae</taxon>
        <taxon>Alteripontixanthobacter</taxon>
    </lineage>
</organism>
<feature type="region of interest" description="Disordered" evidence="1">
    <location>
        <begin position="262"/>
        <end position="283"/>
    </location>
</feature>
<dbReference type="EMBL" id="QBKA01000002">
    <property type="protein sequence ID" value="RDC59745.1"/>
    <property type="molecule type" value="Genomic_DNA"/>
</dbReference>
<name>A0A369Q884_9SPHN</name>
<accession>A0A369Q884</accession>
<proteinExistence type="predicted"/>
<dbReference type="OrthoDB" id="7584526at2"/>
<reference evidence="2 3" key="1">
    <citation type="submission" date="2018-04" db="EMBL/GenBank/DDBJ databases">
        <title>Altererythrobacter sp. HME9302 genome sequencing and assembly.</title>
        <authorList>
            <person name="Kang H."/>
            <person name="Kim H."/>
            <person name="Joh K."/>
        </authorList>
    </citation>
    <scope>NUCLEOTIDE SEQUENCE [LARGE SCALE GENOMIC DNA]</scope>
    <source>
        <strain evidence="2 3">HME9302</strain>
    </source>
</reference>
<gene>
    <name evidence="2" type="ORF">HME9302_00940</name>
</gene>
<dbReference type="Proteomes" id="UP000253727">
    <property type="component" value="Unassembled WGS sequence"/>
</dbReference>
<dbReference type="AlphaFoldDB" id="A0A369Q884"/>
<dbReference type="RefSeq" id="WP_115366050.1">
    <property type="nucleotide sequence ID" value="NZ_QBKA01000002.1"/>
</dbReference>
<sequence length="283" mass="30918">MTDTETQVEVTPENRDVYDMGYTDGLTNRMNKARAKGGDVISAEESLADLADVPPTPSETFTAHEMLDWLSATWPAGSGSDFNQGVVRGYQIVQAQLRYGHVTRNILSQRDAIRTTPTASPELVETARALKFEIGPRFADYPATDYADATLTLGQWRTIVSALQTTPSQPMIDALREEIINTPETQDFMAGVPIEATHQRGRWGSEHDAGKGPLDWFWLIGYLSQKAATAQMAGDMDKAAHHTISSAAALANWHAQITGRSSAMRPGIEPPSDTLLSQQEQGT</sequence>
<keyword evidence="3" id="KW-1185">Reference proteome</keyword>
<evidence type="ECO:0000313" key="2">
    <source>
        <dbReference type="EMBL" id="RDC59745.1"/>
    </source>
</evidence>
<evidence type="ECO:0000313" key="3">
    <source>
        <dbReference type="Proteomes" id="UP000253727"/>
    </source>
</evidence>